<reference evidence="2" key="1">
    <citation type="journal article" date="2012" name="Nat. Biotechnol.">
        <title>Reference genome sequence of the model plant Setaria.</title>
        <authorList>
            <person name="Bennetzen J.L."/>
            <person name="Schmutz J."/>
            <person name="Wang H."/>
            <person name="Percifield R."/>
            <person name="Hawkins J."/>
            <person name="Pontaroli A.C."/>
            <person name="Estep M."/>
            <person name="Feng L."/>
            <person name="Vaughn J.N."/>
            <person name="Grimwood J."/>
            <person name="Jenkins J."/>
            <person name="Barry K."/>
            <person name="Lindquist E."/>
            <person name="Hellsten U."/>
            <person name="Deshpande S."/>
            <person name="Wang X."/>
            <person name="Wu X."/>
            <person name="Mitros T."/>
            <person name="Triplett J."/>
            <person name="Yang X."/>
            <person name="Ye C.Y."/>
            <person name="Mauro-Herrera M."/>
            <person name="Wang L."/>
            <person name="Li P."/>
            <person name="Sharma M."/>
            <person name="Sharma R."/>
            <person name="Ronald P.C."/>
            <person name="Panaud O."/>
            <person name="Kellogg E.A."/>
            <person name="Brutnell T.P."/>
            <person name="Doust A.N."/>
            <person name="Tuskan G.A."/>
            <person name="Rokhsar D."/>
            <person name="Devos K.M."/>
        </authorList>
    </citation>
    <scope>NUCLEOTIDE SEQUENCE [LARGE SCALE GENOMIC DNA]</scope>
    <source>
        <strain evidence="2">Yugu1</strain>
    </source>
</reference>
<keyword evidence="1" id="KW-0732">Signal</keyword>
<sequence>MVRLTTFMVLLAIMSWTTSVPCCQAMNGGGGDDVSRVLSELGPPFCFEFDPEYCNVFQCGKVCEEYSFPPNRGFCNQNVHPWECCCRYLTL</sequence>
<dbReference type="EMBL" id="CM003535">
    <property type="protein sequence ID" value="RCV39706.1"/>
    <property type="molecule type" value="Genomic_DNA"/>
</dbReference>
<accession>A0A368SB86</accession>
<proteinExistence type="predicted"/>
<gene>
    <name evidence="2" type="ORF">SETIT_8G244700v2</name>
</gene>
<evidence type="ECO:0000256" key="1">
    <source>
        <dbReference type="SAM" id="SignalP"/>
    </source>
</evidence>
<evidence type="ECO:0008006" key="3">
    <source>
        <dbReference type="Google" id="ProtNLM"/>
    </source>
</evidence>
<protein>
    <recommendedName>
        <fullName evidence="3">Knottin scorpion toxin-like domain-containing protein</fullName>
    </recommendedName>
</protein>
<dbReference type="AlphaFoldDB" id="A0A368SB86"/>
<feature type="signal peptide" evidence="1">
    <location>
        <begin position="1"/>
        <end position="19"/>
    </location>
</feature>
<reference evidence="2" key="2">
    <citation type="submission" date="2015-07" db="EMBL/GenBank/DDBJ databases">
        <authorList>
            <person name="Noorani M."/>
        </authorList>
    </citation>
    <scope>NUCLEOTIDE SEQUENCE</scope>
    <source>
        <strain evidence="2">Yugu1</strain>
    </source>
</reference>
<name>A0A368SB86_SETIT</name>
<organism evidence="2">
    <name type="scientific">Setaria italica</name>
    <name type="common">Foxtail millet</name>
    <name type="synonym">Panicum italicum</name>
    <dbReference type="NCBI Taxonomy" id="4555"/>
    <lineage>
        <taxon>Eukaryota</taxon>
        <taxon>Viridiplantae</taxon>
        <taxon>Streptophyta</taxon>
        <taxon>Embryophyta</taxon>
        <taxon>Tracheophyta</taxon>
        <taxon>Spermatophyta</taxon>
        <taxon>Magnoliopsida</taxon>
        <taxon>Liliopsida</taxon>
        <taxon>Poales</taxon>
        <taxon>Poaceae</taxon>
        <taxon>PACMAD clade</taxon>
        <taxon>Panicoideae</taxon>
        <taxon>Panicodae</taxon>
        <taxon>Paniceae</taxon>
        <taxon>Cenchrinae</taxon>
        <taxon>Setaria</taxon>
    </lineage>
</organism>
<evidence type="ECO:0000313" key="2">
    <source>
        <dbReference type="EMBL" id="RCV39706.1"/>
    </source>
</evidence>
<feature type="chain" id="PRO_5017000537" description="Knottin scorpion toxin-like domain-containing protein" evidence="1">
    <location>
        <begin position="20"/>
        <end position="91"/>
    </location>
</feature>